<evidence type="ECO:0000313" key="4">
    <source>
        <dbReference type="Proteomes" id="UP000182783"/>
    </source>
</evidence>
<reference evidence="2 4" key="2">
    <citation type="submission" date="2016-10" db="EMBL/GenBank/DDBJ databases">
        <authorList>
            <person name="de Groot N.N."/>
        </authorList>
    </citation>
    <scope>NUCLEOTIDE SEQUENCE [LARGE SCALE GENOMIC DNA]</scope>
    <source>
        <strain evidence="2 4">CGMCC 1.10239</strain>
    </source>
</reference>
<organism evidence="2 4">
    <name type="scientific">Paenibacillus jilunlii</name>
    <dbReference type="NCBI Taxonomy" id="682956"/>
    <lineage>
        <taxon>Bacteria</taxon>
        <taxon>Bacillati</taxon>
        <taxon>Bacillota</taxon>
        <taxon>Bacilli</taxon>
        <taxon>Bacillales</taxon>
        <taxon>Paenibacillaceae</taxon>
        <taxon>Paenibacillus</taxon>
    </lineage>
</organism>
<dbReference type="Proteomes" id="UP000070252">
    <property type="component" value="Unassembled WGS sequence"/>
</dbReference>
<evidence type="ECO:0000313" key="3">
    <source>
        <dbReference type="Proteomes" id="UP000070252"/>
    </source>
</evidence>
<dbReference type="RefSeq" id="WP_062519458.1">
    <property type="nucleotide sequence ID" value="NZ_CP048429.1"/>
</dbReference>
<proteinExistence type="predicted"/>
<evidence type="ECO:0000313" key="2">
    <source>
        <dbReference type="EMBL" id="SDN27479.1"/>
    </source>
</evidence>
<dbReference type="EMBL" id="FNGM01000034">
    <property type="protein sequence ID" value="SDN27479.1"/>
    <property type="molecule type" value="Genomic_DNA"/>
</dbReference>
<evidence type="ECO:0000313" key="1">
    <source>
        <dbReference type="EMBL" id="KWX79943.1"/>
    </source>
</evidence>
<keyword evidence="3" id="KW-1185">Reference proteome</keyword>
<accession>A0A1H0A193</accession>
<dbReference type="Proteomes" id="UP000182783">
    <property type="component" value="Unassembled WGS sequence"/>
</dbReference>
<dbReference type="EMBL" id="LIPY01000082">
    <property type="protein sequence ID" value="KWX79943.1"/>
    <property type="molecule type" value="Genomic_DNA"/>
</dbReference>
<gene>
    <name evidence="1" type="ORF">AML91_01880</name>
    <name evidence="2" type="ORF">SAMN05216191_13434</name>
</gene>
<dbReference type="AlphaFoldDB" id="A0A1H0A193"/>
<sequence length="69" mass="8201">MNIDVNKVGKRWFICKGDGIDVEATYSHWVDWKNGWKTKRKWTITGKGSKKYRTEIIEQAEKQMNPFHS</sequence>
<reference evidence="1 3" key="1">
    <citation type="submission" date="2015-08" db="EMBL/GenBank/DDBJ databases">
        <title>Genome of Paenibacillus jilunlii.</title>
        <authorList>
            <person name="Sant'Anna F.H."/>
            <person name="Ambrosini A."/>
            <person name="Souza R."/>
            <person name="Bach E."/>
            <person name="Fernandes G."/>
            <person name="Balsanelli E."/>
            <person name="Baura V.A."/>
            <person name="Pedrosa F.O."/>
            <person name="Souza E.M."/>
            <person name="Passaglia L."/>
        </authorList>
    </citation>
    <scope>NUCLEOTIDE SEQUENCE [LARGE SCALE GENOMIC DNA]</scope>
    <source>
        <strain evidence="1 3">DSM 23019</strain>
    </source>
</reference>
<protein>
    <submittedName>
        <fullName evidence="2">Uncharacterized protein</fullName>
    </submittedName>
</protein>
<name>A0A1H0A193_9BACL</name>